<dbReference type="InterPro" id="IPR013630">
    <property type="entry name" value="Methyltransf_Zn-bd_dom_put"/>
</dbReference>
<dbReference type="RefSeq" id="WP_115868906.1">
    <property type="nucleotide sequence ID" value="NZ_QREG01000014.1"/>
</dbReference>
<dbReference type="OrthoDB" id="9815644at2"/>
<dbReference type="Pfam" id="PF08484">
    <property type="entry name" value="Methyltransf_14"/>
    <property type="match status" value="1"/>
</dbReference>
<dbReference type="PANTHER" id="PTHR45036">
    <property type="entry name" value="METHYLTRANSFERASE LIKE 7B"/>
    <property type="match status" value="1"/>
</dbReference>
<dbReference type="SUPFAM" id="SSF53335">
    <property type="entry name" value="S-adenosyl-L-methionine-dependent methyltransferases"/>
    <property type="match status" value="1"/>
</dbReference>
<accession>A0A3D9L2K9</accession>
<name>A0A3D9L2K9_MARFU</name>
<dbReference type="InterPro" id="IPR029063">
    <property type="entry name" value="SAM-dependent_MTases_sf"/>
</dbReference>
<dbReference type="EMBL" id="QREG01000014">
    <property type="protein sequence ID" value="RED96624.1"/>
    <property type="molecule type" value="Genomic_DNA"/>
</dbReference>
<proteinExistence type="predicted"/>
<evidence type="ECO:0000259" key="2">
    <source>
        <dbReference type="Pfam" id="PF08484"/>
    </source>
</evidence>
<keyword evidence="4" id="KW-1185">Reference proteome</keyword>
<dbReference type="InterPro" id="IPR052356">
    <property type="entry name" value="Thiol_S-MT"/>
</dbReference>
<dbReference type="AlphaFoldDB" id="A0A3D9L2K9"/>
<feature type="domain" description="C-methyltransferase" evidence="2">
    <location>
        <begin position="244"/>
        <end position="402"/>
    </location>
</feature>
<keyword evidence="3" id="KW-0489">Methyltransferase</keyword>
<sequence length="408" mass="46395">MICRFDKKPIETEFLDLFNSPPSNSFLAEEDLDKPEVFYPLKLYVSERTFLVQLEEYKKAGEIFDHDYVYFSSYSSSWLDHAKTYVEKIVDTLNLTQDSFVVEIASNDGYLLRNFVSKQIPCLGIEPTANTAAAAEKLGIRTITKFFGKNLANELAEDKKADLIIGNNVFAHVPDINDFVSGLKTLLSEKGTINLEFPHLLCLMREGQFDTVYHEHFWYFSLYALLPVFEAHDLFVYDVEQLKTHGGSLRLYIAHNGDTSKKTLPSVGNTLDEEIKFGLNKLSTYREFPKKVLNIKLQLLEFLVDCKKHNKTVYGYGAAAKGNTLLNYCGVKQDLLPKVIDASPHKIGKFLPGSHIPVVAESEIKKDQPDYILILPWNLQTEITDQLSYIKSWGGQFIIPIPELTVVK</sequence>
<protein>
    <submittedName>
        <fullName evidence="3">Methyltransferase family protein</fullName>
    </submittedName>
</protein>
<dbReference type="Proteomes" id="UP000256779">
    <property type="component" value="Unassembled WGS sequence"/>
</dbReference>
<organism evidence="3 4">
    <name type="scientific">Marinoscillum furvescens DSM 4134</name>
    <dbReference type="NCBI Taxonomy" id="1122208"/>
    <lineage>
        <taxon>Bacteria</taxon>
        <taxon>Pseudomonadati</taxon>
        <taxon>Bacteroidota</taxon>
        <taxon>Cytophagia</taxon>
        <taxon>Cytophagales</taxon>
        <taxon>Reichenbachiellaceae</taxon>
        <taxon>Marinoscillum</taxon>
    </lineage>
</organism>
<comment type="caution">
    <text evidence="3">The sequence shown here is derived from an EMBL/GenBank/DDBJ whole genome shotgun (WGS) entry which is preliminary data.</text>
</comment>
<dbReference type="Gene3D" id="3.40.50.720">
    <property type="entry name" value="NAD(P)-binding Rossmann-like Domain"/>
    <property type="match status" value="1"/>
</dbReference>
<dbReference type="GO" id="GO:0032259">
    <property type="term" value="P:methylation"/>
    <property type="evidence" value="ECO:0007669"/>
    <property type="project" value="UniProtKB-KW"/>
</dbReference>
<dbReference type="InterPro" id="IPR038576">
    <property type="entry name" value="Methyltransf_Zn-bd_dom_put_sf"/>
</dbReference>
<dbReference type="GO" id="GO:0008168">
    <property type="term" value="F:methyltransferase activity"/>
    <property type="evidence" value="ECO:0007669"/>
    <property type="project" value="UniProtKB-KW"/>
</dbReference>
<reference evidence="3 4" key="1">
    <citation type="submission" date="2018-07" db="EMBL/GenBank/DDBJ databases">
        <title>Genomic Encyclopedia of Type Strains, Phase IV (KMG-IV): sequencing the most valuable type-strain genomes for metagenomic binning, comparative biology and taxonomic classification.</title>
        <authorList>
            <person name="Goeker M."/>
        </authorList>
    </citation>
    <scope>NUCLEOTIDE SEQUENCE [LARGE SCALE GENOMIC DNA]</scope>
    <source>
        <strain evidence="3 4">DSM 4134</strain>
    </source>
</reference>
<evidence type="ECO:0000313" key="4">
    <source>
        <dbReference type="Proteomes" id="UP000256779"/>
    </source>
</evidence>
<dbReference type="Gene3D" id="6.20.50.110">
    <property type="entry name" value="Methyltransferase, zinc-binding domain"/>
    <property type="match status" value="1"/>
</dbReference>
<dbReference type="Gene3D" id="3.40.50.150">
    <property type="entry name" value="Vaccinia Virus protein VP39"/>
    <property type="match status" value="1"/>
</dbReference>
<dbReference type="InterPro" id="IPR013691">
    <property type="entry name" value="MeTrfase_14"/>
</dbReference>
<dbReference type="Pfam" id="PF13489">
    <property type="entry name" value="Methyltransf_23"/>
    <property type="match status" value="1"/>
</dbReference>
<gene>
    <name evidence="3" type="ORF">C7460_11482</name>
</gene>
<dbReference type="PANTHER" id="PTHR45036:SF1">
    <property type="entry name" value="METHYLTRANSFERASE LIKE 7A"/>
    <property type="match status" value="1"/>
</dbReference>
<feature type="domain" description="Methyltransferase putative zinc binding" evidence="1">
    <location>
        <begin position="3"/>
        <end position="64"/>
    </location>
</feature>
<evidence type="ECO:0000259" key="1">
    <source>
        <dbReference type="Pfam" id="PF08421"/>
    </source>
</evidence>
<dbReference type="Pfam" id="PF08421">
    <property type="entry name" value="Methyltransf_13"/>
    <property type="match status" value="1"/>
</dbReference>
<keyword evidence="3" id="KW-0808">Transferase</keyword>
<evidence type="ECO:0000313" key="3">
    <source>
        <dbReference type="EMBL" id="RED96624.1"/>
    </source>
</evidence>